<keyword evidence="4" id="KW-1185">Reference proteome</keyword>
<dbReference type="InterPro" id="IPR042575">
    <property type="entry name" value="UBAP1_C"/>
</dbReference>
<dbReference type="Pfam" id="PF21267">
    <property type="entry name" value="UBAP-1_UBA2"/>
    <property type="match status" value="1"/>
</dbReference>
<dbReference type="PANTHER" id="PTHR15960">
    <property type="entry name" value="LD44032P"/>
    <property type="match status" value="1"/>
</dbReference>
<dbReference type="InterPro" id="IPR038870">
    <property type="entry name" value="UBAP1"/>
</dbReference>
<dbReference type="CDD" id="cd14316">
    <property type="entry name" value="UBA2_UBAP1_like"/>
    <property type="match status" value="1"/>
</dbReference>
<dbReference type="InterPro" id="IPR023340">
    <property type="entry name" value="UMA"/>
</dbReference>
<evidence type="ECO:0000256" key="1">
    <source>
        <dbReference type="SAM" id="MobiDB-lite"/>
    </source>
</evidence>
<reference evidence="5" key="1">
    <citation type="submission" date="2025-08" db="UniProtKB">
        <authorList>
            <consortium name="RefSeq"/>
        </authorList>
    </citation>
    <scope>IDENTIFICATION</scope>
    <source>
        <tissue evidence="5">Testes</tissue>
    </source>
</reference>
<organism evidence="4 5">
    <name type="scientific">Saccoglossus kowalevskii</name>
    <name type="common">Acorn worm</name>
    <dbReference type="NCBI Taxonomy" id="10224"/>
    <lineage>
        <taxon>Eukaryota</taxon>
        <taxon>Metazoa</taxon>
        <taxon>Hemichordata</taxon>
        <taxon>Enteropneusta</taxon>
        <taxon>Harrimaniidae</taxon>
        <taxon>Saccoglossus</taxon>
    </lineage>
</organism>
<evidence type="ECO:0000313" key="4">
    <source>
        <dbReference type="Proteomes" id="UP000694865"/>
    </source>
</evidence>
<dbReference type="PROSITE" id="PS51497">
    <property type="entry name" value="UMA"/>
    <property type="match status" value="1"/>
</dbReference>
<dbReference type="InterPro" id="IPR049467">
    <property type="entry name" value="UBAP-1-like_UBA2"/>
</dbReference>
<gene>
    <name evidence="5" type="primary">LOC102801716</name>
</gene>
<feature type="domain" description="UBA" evidence="2">
    <location>
        <begin position="485"/>
        <end position="530"/>
    </location>
</feature>
<accession>A0ABM0ME90</accession>
<dbReference type="PROSITE" id="PS50030">
    <property type="entry name" value="UBA"/>
    <property type="match status" value="1"/>
</dbReference>
<dbReference type="PANTHER" id="PTHR15960:SF5">
    <property type="entry name" value="LD44032P"/>
    <property type="match status" value="1"/>
</dbReference>
<feature type="domain" description="UMA" evidence="3">
    <location>
        <begin position="19"/>
        <end position="64"/>
    </location>
</feature>
<protein>
    <submittedName>
        <fullName evidence="5">Ubiquitin-associated protein 1-like isoform X1</fullName>
    </submittedName>
</protein>
<feature type="region of interest" description="Disordered" evidence="1">
    <location>
        <begin position="211"/>
        <end position="242"/>
    </location>
</feature>
<dbReference type="InterPro" id="IPR015940">
    <property type="entry name" value="UBA"/>
</dbReference>
<sequence length="530" mass="59218">MAYRRELERSSSVPYINYLDGVAFKISERYSRPNLVSLPVSYHQKNPHEVLNREYDFTVENEIIRWADEMKQSQAAREAQAQSMREAEAHLAFLGTANSAAQNDLDILASANDSTVLDPVVANMSNEVLQPVPLNQPLCMQNNQNRTSSRSFDISDFEGEASDPFETTELKTLNDMEELSRVLQSSYPNASPSNTGDANVANTQNRNQTETVSFQASTGHVSFSRGSDQNHSQQVISNGPTINTPLNYTTNINGFYGSHNSPQDPFIRQPPLPPIQSPRSESPYTNCTANRSSSMPDISGQMNYSSGNPEYASYPESLSFQTAVVSDCTTRSATPPPPYLETGVRDDNRISSRCRLDRMLPFRTSLSPGTTVNYPPGYPQTLSSYTPLPPSPNPHHSDSRPIDAPPAYSERDNILPNPYNTLLEKEKRFIDDITDMGFPQHRVARCVQSLGEDKKQVIETLCAIDSLVAVGYPEEYVEMALNLQDNEEQAIEFLKLLQQFEELGFKQEEITRQLILHGNNQEKVLDGLTA</sequence>
<proteinExistence type="predicted"/>
<dbReference type="GeneID" id="102801716"/>
<evidence type="ECO:0000259" key="3">
    <source>
        <dbReference type="PROSITE" id="PS51497"/>
    </source>
</evidence>
<name>A0ABM0ME90_SACKO</name>
<evidence type="ECO:0000259" key="2">
    <source>
        <dbReference type="PROSITE" id="PS50030"/>
    </source>
</evidence>
<dbReference type="Proteomes" id="UP000694865">
    <property type="component" value="Unplaced"/>
</dbReference>
<feature type="region of interest" description="Disordered" evidence="1">
    <location>
        <begin position="365"/>
        <end position="415"/>
    </location>
</feature>
<dbReference type="Gene3D" id="1.20.120.1920">
    <property type="entry name" value="UBAP1 SOUBA domain"/>
    <property type="match status" value="1"/>
</dbReference>
<evidence type="ECO:0000313" key="5">
    <source>
        <dbReference type="RefSeq" id="XP_006818331.1"/>
    </source>
</evidence>
<dbReference type="RefSeq" id="XP_006818331.1">
    <property type="nucleotide sequence ID" value="XM_006818268.1"/>
</dbReference>
<feature type="region of interest" description="Disordered" evidence="1">
    <location>
        <begin position="277"/>
        <end position="297"/>
    </location>
</feature>